<evidence type="ECO:0000313" key="2">
    <source>
        <dbReference type="EMBL" id="GBH17363.1"/>
    </source>
</evidence>
<name>A0AAN4Q637_PSESF</name>
<keyword evidence="2" id="KW-0378">Hydrolase</keyword>
<accession>A0AAN4Q637</accession>
<dbReference type="AlphaFoldDB" id="A0AAN4Q637"/>
<feature type="transmembrane region" description="Helical" evidence="1">
    <location>
        <begin position="36"/>
        <end position="53"/>
    </location>
</feature>
<sequence length="114" mass="12686">MVHSARIGVDISVNPLSGLMIALVFLFFLRLIVRHVSAAVGLLALILTLRLALAGGRGLALRLAVTFFSLRLYVRNLRLDGRIIAVRALIRWRVLAGWLFFLTLGFDGHDYLDS</sequence>
<reference evidence="2 3" key="1">
    <citation type="submission" date="2018-04" db="EMBL/GenBank/DDBJ databases">
        <title>Draft genome sequence of Pseudomonas syringae pv. actinidiae biovar 3 strains isolated from kiwifruit in Kagawa prefecture.</title>
        <authorList>
            <person name="Tabuchi M."/>
            <person name="Saito M."/>
            <person name="Fujiwara S."/>
            <person name="Sasa N."/>
            <person name="Akimitsu K."/>
            <person name="Gomi K."/>
            <person name="Konishi-Sugita S."/>
            <person name="Hamano K."/>
            <person name="Kataoka I."/>
        </authorList>
    </citation>
    <scope>NUCLEOTIDE SEQUENCE [LARGE SCALE GENOMIC DNA]</scope>
    <source>
        <strain evidence="2 3">MAFF212211</strain>
    </source>
</reference>
<keyword evidence="1" id="KW-0472">Membrane</keyword>
<keyword evidence="2" id="KW-0347">Helicase</keyword>
<organism evidence="2 3">
    <name type="scientific">Pseudomonas syringae pv. actinidiae</name>
    <dbReference type="NCBI Taxonomy" id="103796"/>
    <lineage>
        <taxon>Bacteria</taxon>
        <taxon>Pseudomonadati</taxon>
        <taxon>Pseudomonadota</taxon>
        <taxon>Gammaproteobacteria</taxon>
        <taxon>Pseudomonadales</taxon>
        <taxon>Pseudomonadaceae</taxon>
        <taxon>Pseudomonas</taxon>
        <taxon>Pseudomonas syringae</taxon>
    </lineage>
</organism>
<keyword evidence="1" id="KW-1133">Transmembrane helix</keyword>
<evidence type="ECO:0000313" key="3">
    <source>
        <dbReference type="Proteomes" id="UP000248291"/>
    </source>
</evidence>
<keyword evidence="2" id="KW-0067">ATP-binding</keyword>
<feature type="transmembrane region" description="Helical" evidence="1">
    <location>
        <begin position="12"/>
        <end position="29"/>
    </location>
</feature>
<dbReference type="Proteomes" id="UP000248291">
    <property type="component" value="Unassembled WGS sequence"/>
</dbReference>
<dbReference type="GO" id="GO:0004386">
    <property type="term" value="F:helicase activity"/>
    <property type="evidence" value="ECO:0007669"/>
    <property type="project" value="UniProtKB-KW"/>
</dbReference>
<dbReference type="EMBL" id="BGKA01000102">
    <property type="protein sequence ID" value="GBH17363.1"/>
    <property type="molecule type" value="Genomic_DNA"/>
</dbReference>
<protein>
    <submittedName>
        <fullName evidence="2">Superfamily II DNA/RNA helicase required for DNA uptake</fullName>
    </submittedName>
</protein>
<feature type="transmembrane region" description="Helical" evidence="1">
    <location>
        <begin position="89"/>
        <end position="106"/>
    </location>
</feature>
<gene>
    <name evidence="2" type="ORF">KPSA3_03327</name>
</gene>
<keyword evidence="1" id="KW-0812">Transmembrane</keyword>
<keyword evidence="2" id="KW-0547">Nucleotide-binding</keyword>
<comment type="caution">
    <text evidence="2">The sequence shown here is derived from an EMBL/GenBank/DDBJ whole genome shotgun (WGS) entry which is preliminary data.</text>
</comment>
<evidence type="ECO:0000256" key="1">
    <source>
        <dbReference type="SAM" id="Phobius"/>
    </source>
</evidence>
<proteinExistence type="predicted"/>